<dbReference type="GO" id="GO:0032259">
    <property type="term" value="P:methylation"/>
    <property type="evidence" value="ECO:0007669"/>
    <property type="project" value="UniProtKB-KW"/>
</dbReference>
<protein>
    <recommendedName>
        <fullName evidence="1">site-specific DNA-methyltransferase (adenine-specific)</fullName>
        <ecNumber evidence="1">2.1.1.72</ecNumber>
    </recommendedName>
</protein>
<dbReference type="RefSeq" id="WP_141330308.1">
    <property type="nucleotide sequence ID" value="NZ_BJNT01000014.1"/>
</dbReference>
<evidence type="ECO:0000256" key="4">
    <source>
        <dbReference type="ARBA" id="ARBA00047942"/>
    </source>
</evidence>
<accession>A0A4Y4C5E1</accession>
<dbReference type="EMBL" id="BJNT01000014">
    <property type="protein sequence ID" value="GEC86594.1"/>
    <property type="molecule type" value="Genomic_DNA"/>
</dbReference>
<organism evidence="6 7">
    <name type="scientific">Corynebacterium variabile</name>
    <dbReference type="NCBI Taxonomy" id="1727"/>
    <lineage>
        <taxon>Bacteria</taxon>
        <taxon>Bacillati</taxon>
        <taxon>Actinomycetota</taxon>
        <taxon>Actinomycetes</taxon>
        <taxon>Mycobacteriales</taxon>
        <taxon>Corynebacteriaceae</taxon>
        <taxon>Corynebacterium</taxon>
    </lineage>
</organism>
<keyword evidence="3" id="KW-0808">Transferase</keyword>
<evidence type="ECO:0000256" key="3">
    <source>
        <dbReference type="ARBA" id="ARBA00022679"/>
    </source>
</evidence>
<keyword evidence="6" id="KW-0540">Nuclease</keyword>
<dbReference type="PANTHER" id="PTHR33841:SF1">
    <property type="entry name" value="DNA METHYLTRANSFERASE A"/>
    <property type="match status" value="1"/>
</dbReference>
<keyword evidence="6" id="KW-0255">Endonuclease</keyword>
<dbReference type="Proteomes" id="UP000319986">
    <property type="component" value="Unassembled WGS sequence"/>
</dbReference>
<feature type="domain" description="MmeI-like DNA-methyltransferase" evidence="5">
    <location>
        <begin position="562"/>
        <end position="649"/>
    </location>
</feature>
<reference evidence="6 7" key="1">
    <citation type="submission" date="2019-06" db="EMBL/GenBank/DDBJ databases">
        <title>Whole genome shotgun sequence of Corynebacterium variabile NBRC 15286.</title>
        <authorList>
            <person name="Hosoyama A."/>
            <person name="Uohara A."/>
            <person name="Ohji S."/>
            <person name="Ichikawa N."/>
        </authorList>
    </citation>
    <scope>NUCLEOTIDE SEQUENCE [LARGE SCALE GENOMIC DNA]</scope>
    <source>
        <strain evidence="6 7">NBRC 15286</strain>
    </source>
</reference>
<dbReference type="InterPro" id="IPR029063">
    <property type="entry name" value="SAM-dependent_MTases_sf"/>
</dbReference>
<keyword evidence="2" id="KW-0489">Methyltransferase</keyword>
<dbReference type="GeneID" id="82888041"/>
<name>A0A4Y4C5E1_9CORY</name>
<evidence type="ECO:0000259" key="5">
    <source>
        <dbReference type="Pfam" id="PF20473"/>
    </source>
</evidence>
<evidence type="ECO:0000256" key="1">
    <source>
        <dbReference type="ARBA" id="ARBA00011900"/>
    </source>
</evidence>
<comment type="catalytic activity">
    <reaction evidence="4">
        <text>a 2'-deoxyadenosine in DNA + S-adenosyl-L-methionine = an N(6)-methyl-2'-deoxyadenosine in DNA + S-adenosyl-L-homocysteine + H(+)</text>
        <dbReference type="Rhea" id="RHEA:15197"/>
        <dbReference type="Rhea" id="RHEA-COMP:12418"/>
        <dbReference type="Rhea" id="RHEA-COMP:12419"/>
        <dbReference type="ChEBI" id="CHEBI:15378"/>
        <dbReference type="ChEBI" id="CHEBI:57856"/>
        <dbReference type="ChEBI" id="CHEBI:59789"/>
        <dbReference type="ChEBI" id="CHEBI:90615"/>
        <dbReference type="ChEBI" id="CHEBI:90616"/>
        <dbReference type="EC" id="2.1.1.72"/>
    </reaction>
</comment>
<evidence type="ECO:0000313" key="7">
    <source>
        <dbReference type="Proteomes" id="UP000319986"/>
    </source>
</evidence>
<evidence type="ECO:0000256" key="2">
    <source>
        <dbReference type="ARBA" id="ARBA00022603"/>
    </source>
</evidence>
<dbReference type="InterPro" id="IPR046816">
    <property type="entry name" value="MmeI_Mtase"/>
</dbReference>
<dbReference type="Pfam" id="PF20473">
    <property type="entry name" value="MmeI_Mtase"/>
    <property type="match status" value="1"/>
</dbReference>
<gene>
    <name evidence="6" type="ORF">CVA01_19080</name>
</gene>
<evidence type="ECO:0000313" key="6">
    <source>
        <dbReference type="EMBL" id="GEC86594.1"/>
    </source>
</evidence>
<proteinExistence type="predicted"/>
<dbReference type="Gene3D" id="3.40.50.150">
    <property type="entry name" value="Vaccinia Virus protein VP39"/>
    <property type="match status" value="2"/>
</dbReference>
<dbReference type="GO" id="GO:0004519">
    <property type="term" value="F:endonuclease activity"/>
    <property type="evidence" value="ECO:0007669"/>
    <property type="project" value="UniProtKB-KW"/>
</dbReference>
<dbReference type="GO" id="GO:0009007">
    <property type="term" value="F:site-specific DNA-methyltransferase (adenine-specific) activity"/>
    <property type="evidence" value="ECO:0007669"/>
    <property type="project" value="UniProtKB-EC"/>
</dbReference>
<keyword evidence="6" id="KW-0378">Hydrolase</keyword>
<sequence>MSTFDSIINVDEWLSDHYFTGEETKGRSSRTFGKRVTERVTEWKNADKAAEGTSPWVRLTAAHKDLQLDLSTLDADNPDSLKTTYATVARAFGYPADEKTLTFHRNEDAVTLPGRRTVSGAVLVLTAAPISAPEDLATAGLTDEVLLGDKAQSWHGAKVISELFLADDGPEFLLVLAGQWIVLAHRDGWPLGRYLAVDLGVAVERNDTSKAGELQRIVTILARENTDRAEDHSQWWEATMEEARQHSVQVSAGLRDAVRESIEIIGNDVLDRRRENHLPVECTDGPDGNELAKQSLRYLYRILFLLFAEATPELNILPTGTPEYDEGYGLARLRDQVLTEPVTDRARRGTHLYQSLQILFDMVNNGHDPADQSAAGYLKDAGNEGLVFRNLDADLFQPQATSLINEVQLSNLALHRILERLLLTREKSKKDRGFISYATLGVTELGQVYEGLMSYTGFIAEQDLLEVAPKGDASKGSWVVPVTMADDLPADSFVKATVETADGGEQLQNRKHTRGSFVFRQSSRDRERSASFYTPQVLTSFTVGQAIEVLQEEGRITCADDVLDLSICEPAMGSGAFAVEAVRQLADLYLDKKQEETGDLIESTDRTRQLQNVKASIALHQVYGVDLNKTAVELAEISLWLDTMTADLKAPWFGLHLRHGNSLIGSRRATVSANSVTKKDYLKEVPTEHGMDGVAKAVEDGSSDPAVAGRIHHFLLPSNGWGAAADAKDLKDIAGDEQKAMKEWRKSVRTGFTNAQQKQLAAASERVETLWRLALVRWRIAEDQARRDIDLWGQDEAEQSAKNTTRAEIEAGLYGNPDSPYQRLRLVMDAWNALWFWPLTETEALPSKEEWLAMLGDALGTPFKDTKAKTAGQTRLGYDLNWDELEGVDSQDHVFSRMMSTEDLLAAHPWLKVVQQVAAAQAFFHWDLDFAAVMSRGGFDLQVGNPPWVRPRTDLDALYAEHDPWFMLAHKPTQAAKRERRQQWSENPVVMSTVTNGISESVATADSLSEVTVYPYLRGQQPDLYRAFMETTWRHASHDGVVGLIHPGSHFTEKKAASLREGAYRRLRRHWQFINEMRLFDVHNLVSYGVHLYGHPQEGVSFLNAASLYHPQTVTDSLHHDGTGTLPGFKDDDNHWDLRPHRDRIIEVEEHELGVWNSILEEPGTPLLETRMVYTVNTEAAAVLEKLAAAPRMKQLGLQFSRGWDESIDKKKGYFDTEWKHPESWNDAILQGPHLGVSTPMSKQPNPTMSSNKDWSEVDFEAMPADFVPATAYQPDRIVKPTFDEDFSPWSAKGEIDQAQSYFRVGWRTMAATTGFRTIYPAIIPIGSSHLFTITSTASRNPEDTCAAGATLSSMSLDFFARSLGLSHLLSSTVSLFPMPKIRLSIRGTLILNYLRLNCLTEAYAPLWEDITGEKWTIDTPLRNAEARRAAQNEIDAIVALSLGVSADELCMIYRTQFPVMRFRYDEVDYFDKNGRKVPTEIAKLHEKRGGEKPLTLQERTWVHPQSQKMYFFEYPFRILDREADLRAAYAKYEPLLNQPE</sequence>
<comment type="caution">
    <text evidence="6">The sequence shown here is derived from an EMBL/GenBank/DDBJ whole genome shotgun (WGS) entry which is preliminary data.</text>
</comment>
<dbReference type="PANTHER" id="PTHR33841">
    <property type="entry name" value="DNA METHYLTRANSFERASE YEEA-RELATED"/>
    <property type="match status" value="1"/>
</dbReference>
<dbReference type="EC" id="2.1.1.72" evidence="1"/>
<dbReference type="SUPFAM" id="SSF53335">
    <property type="entry name" value="S-adenosyl-L-methionine-dependent methyltransferases"/>
    <property type="match status" value="1"/>
</dbReference>
<dbReference type="InterPro" id="IPR050953">
    <property type="entry name" value="N4_N6_ade-DNA_methylase"/>
</dbReference>